<evidence type="ECO:0000313" key="4">
    <source>
        <dbReference type="EMBL" id="ORZ19169.1"/>
    </source>
</evidence>
<keyword evidence="2" id="KW-0732">Signal</keyword>
<feature type="chain" id="PRO_5012395381" description="Phosphatidylglycerol/phosphatidylinositol transfer protein" evidence="2">
    <location>
        <begin position="24"/>
        <end position="177"/>
    </location>
</feature>
<evidence type="ECO:0000256" key="2">
    <source>
        <dbReference type="SAM" id="SignalP"/>
    </source>
</evidence>
<dbReference type="InterPro" id="IPR014756">
    <property type="entry name" value="Ig_E-set"/>
</dbReference>
<comment type="caution">
    <text evidence="4">The sequence shown here is derived from an EMBL/GenBank/DDBJ whole genome shotgun (WGS) entry which is preliminary data.</text>
</comment>
<dbReference type="Gene3D" id="2.60.40.770">
    <property type="match status" value="1"/>
</dbReference>
<dbReference type="RefSeq" id="XP_021882337.1">
    <property type="nucleotide sequence ID" value="XM_022023834.1"/>
</dbReference>
<dbReference type="OrthoDB" id="6409159at2759"/>
<dbReference type="InterPro" id="IPR003172">
    <property type="entry name" value="ML_dom"/>
</dbReference>
<dbReference type="AlphaFoldDB" id="A0A1Y2GQK5"/>
<dbReference type="Pfam" id="PF02221">
    <property type="entry name" value="E1_DerP2_DerF2"/>
    <property type="match status" value="1"/>
</dbReference>
<dbReference type="Proteomes" id="UP000193648">
    <property type="component" value="Unassembled WGS sequence"/>
</dbReference>
<dbReference type="SUPFAM" id="SSF81296">
    <property type="entry name" value="E set domains"/>
    <property type="match status" value="1"/>
</dbReference>
<gene>
    <name evidence="4" type="ORF">BCR41DRAFT_351660</name>
</gene>
<proteinExistence type="predicted"/>
<evidence type="ECO:0000259" key="3">
    <source>
        <dbReference type="SMART" id="SM00737"/>
    </source>
</evidence>
<feature type="domain" description="MD-2-related lipid-recognition" evidence="3">
    <location>
        <begin position="28"/>
        <end position="153"/>
    </location>
</feature>
<accession>A0A1Y2GQK5</accession>
<name>A0A1Y2GQK5_9FUNG</name>
<sequence length="177" mass="19018">MKFTTLIPAIAVAASVLSSSASAAPPQYTLCSSTNSSLNITEVTYEPDSPVPGEEFCATVKGNLTRPINNGSTLLVNGTFLGIEFSNANSPMDLCQGLSYFNITCPVPAQEFSTEECKDIPSDWRPSNITLGTIKMHAKNADGTDIICIEAPIQHPGHMDDSMKNAQLNLNSLRFLF</sequence>
<dbReference type="InParanoid" id="A0A1Y2GQK5"/>
<dbReference type="SMART" id="SM00737">
    <property type="entry name" value="ML"/>
    <property type="match status" value="1"/>
</dbReference>
<protein>
    <recommendedName>
        <fullName evidence="1">Phosphatidylglycerol/phosphatidylinositol transfer protein</fullName>
    </recommendedName>
</protein>
<feature type="signal peptide" evidence="2">
    <location>
        <begin position="1"/>
        <end position="23"/>
    </location>
</feature>
<evidence type="ECO:0000313" key="5">
    <source>
        <dbReference type="Proteomes" id="UP000193648"/>
    </source>
</evidence>
<keyword evidence="5" id="KW-1185">Reference proteome</keyword>
<evidence type="ECO:0000256" key="1">
    <source>
        <dbReference type="ARBA" id="ARBA00016056"/>
    </source>
</evidence>
<dbReference type="EMBL" id="MCFF01000014">
    <property type="protein sequence ID" value="ORZ19169.1"/>
    <property type="molecule type" value="Genomic_DNA"/>
</dbReference>
<dbReference type="GeneID" id="33565678"/>
<organism evidence="4 5">
    <name type="scientific">Lobosporangium transversale</name>
    <dbReference type="NCBI Taxonomy" id="64571"/>
    <lineage>
        <taxon>Eukaryota</taxon>
        <taxon>Fungi</taxon>
        <taxon>Fungi incertae sedis</taxon>
        <taxon>Mucoromycota</taxon>
        <taxon>Mortierellomycotina</taxon>
        <taxon>Mortierellomycetes</taxon>
        <taxon>Mortierellales</taxon>
        <taxon>Mortierellaceae</taxon>
        <taxon>Lobosporangium</taxon>
    </lineage>
</organism>
<reference evidence="4 5" key="1">
    <citation type="submission" date="2016-07" db="EMBL/GenBank/DDBJ databases">
        <title>Pervasive Adenine N6-methylation of Active Genes in Fungi.</title>
        <authorList>
            <consortium name="DOE Joint Genome Institute"/>
            <person name="Mondo S.J."/>
            <person name="Dannebaum R.O."/>
            <person name="Kuo R.C."/>
            <person name="Labutti K."/>
            <person name="Haridas S."/>
            <person name="Kuo A."/>
            <person name="Salamov A."/>
            <person name="Ahrendt S.R."/>
            <person name="Lipzen A."/>
            <person name="Sullivan W."/>
            <person name="Andreopoulos W.B."/>
            <person name="Clum A."/>
            <person name="Lindquist E."/>
            <person name="Daum C."/>
            <person name="Ramamoorthy G.K."/>
            <person name="Gryganskyi A."/>
            <person name="Culley D."/>
            <person name="Magnuson J.K."/>
            <person name="James T.Y."/>
            <person name="O'Malley M.A."/>
            <person name="Stajich J.E."/>
            <person name="Spatafora J.W."/>
            <person name="Visel A."/>
            <person name="Grigoriev I.V."/>
        </authorList>
    </citation>
    <scope>NUCLEOTIDE SEQUENCE [LARGE SCALE GENOMIC DNA]</scope>
    <source>
        <strain evidence="4 5">NRRL 3116</strain>
    </source>
</reference>